<reference evidence="1" key="1">
    <citation type="submission" date="2020-11" db="EMBL/GenBank/DDBJ databases">
        <authorList>
            <person name="Tran Van P."/>
        </authorList>
    </citation>
    <scope>NUCLEOTIDE SEQUENCE</scope>
</reference>
<proteinExistence type="predicted"/>
<feature type="non-terminal residue" evidence="1">
    <location>
        <position position="1"/>
    </location>
</feature>
<gene>
    <name evidence="1" type="ORF">OSB1V03_LOCUS6853</name>
</gene>
<evidence type="ECO:0000313" key="1">
    <source>
        <dbReference type="EMBL" id="CAD7626420.1"/>
    </source>
</evidence>
<dbReference type="OrthoDB" id="10526108at2759"/>
<organism evidence="1">
    <name type="scientific">Medioppia subpectinata</name>
    <dbReference type="NCBI Taxonomy" id="1979941"/>
    <lineage>
        <taxon>Eukaryota</taxon>
        <taxon>Metazoa</taxon>
        <taxon>Ecdysozoa</taxon>
        <taxon>Arthropoda</taxon>
        <taxon>Chelicerata</taxon>
        <taxon>Arachnida</taxon>
        <taxon>Acari</taxon>
        <taxon>Acariformes</taxon>
        <taxon>Sarcoptiformes</taxon>
        <taxon>Oribatida</taxon>
        <taxon>Brachypylina</taxon>
        <taxon>Oppioidea</taxon>
        <taxon>Oppiidae</taxon>
        <taxon>Medioppia</taxon>
    </lineage>
</organism>
<dbReference type="GO" id="GO:0016491">
    <property type="term" value="F:oxidoreductase activity"/>
    <property type="evidence" value="ECO:0007669"/>
    <property type="project" value="InterPro"/>
</dbReference>
<name>A0A7R9KNK5_9ACAR</name>
<dbReference type="InterPro" id="IPR016161">
    <property type="entry name" value="Ald_DH/histidinol_DH"/>
</dbReference>
<dbReference type="AlphaFoldDB" id="A0A7R9KNK5"/>
<evidence type="ECO:0000313" key="2">
    <source>
        <dbReference type="Proteomes" id="UP000759131"/>
    </source>
</evidence>
<dbReference type="Proteomes" id="UP000759131">
    <property type="component" value="Unassembled WGS sequence"/>
</dbReference>
<keyword evidence="2" id="KW-1185">Reference proteome</keyword>
<dbReference type="EMBL" id="CAJPIZ010003826">
    <property type="protein sequence ID" value="CAG2106850.1"/>
    <property type="molecule type" value="Genomic_DNA"/>
</dbReference>
<sequence>KQVIQRIVDLLNGSTDDLQVLEFSTSDTTIKVFKNRVQNLLKCLNGVPIVLVTDGKAAINASYLLDLCSKAGLESGVIQLVIADNKNVENLTKTTKPLRAPIYAVFESGDIECAIDAIINSYINDTNDSVSVFVQQSIYKKFCEQMRTRLSNCIETGDRLSPNADIISNINVNYDGIDFDNENKSFDFQVFKFRTNDELKNLINHFNEIAFISLWAEKTSLAIEFATLLTSSANMEKSL</sequence>
<protein>
    <submittedName>
        <fullName evidence="1">Uncharacterized protein</fullName>
    </submittedName>
</protein>
<accession>A0A7R9KNK5</accession>
<dbReference type="SUPFAM" id="SSF53720">
    <property type="entry name" value="ALDH-like"/>
    <property type="match status" value="1"/>
</dbReference>
<dbReference type="EMBL" id="OC858401">
    <property type="protein sequence ID" value="CAD7626420.1"/>
    <property type="molecule type" value="Genomic_DNA"/>
</dbReference>